<accession>A0A098TMI2</accession>
<dbReference type="PANTHER" id="PTHR46491">
    <property type="entry name" value="CDGSH IRON SULFUR DOMAIN PROTEIN HOMOLOG"/>
    <property type="match status" value="1"/>
</dbReference>
<name>A0A098TMI2_9CYAN</name>
<dbReference type="SMART" id="SM00704">
    <property type="entry name" value="ZnF_CDGSH"/>
    <property type="match status" value="2"/>
</dbReference>
<reference evidence="6 7" key="1">
    <citation type="journal article" date="2014" name="Mol. Ecol.">
        <title>Evolution of Synechococcus.</title>
        <authorList>
            <person name="Dvorak P."/>
            <person name="Casamatta D."/>
            <person name="Hasler P."/>
            <person name="Poulickova A."/>
            <person name="Ondrej V."/>
            <person name="Sanges R."/>
        </authorList>
    </citation>
    <scope>NUCLEOTIDE SEQUENCE [LARGE SCALE GENOMIC DNA]</scope>
    <source>
        <strain evidence="6 7">CAUP A 1101</strain>
    </source>
</reference>
<evidence type="ECO:0000256" key="4">
    <source>
        <dbReference type="ARBA" id="ARBA00023014"/>
    </source>
</evidence>
<sequence>MSKPTIAAKRPIVVELDAGTYWWCACGQSQNQPYCDGTHQGTDLKPLPVTLTEQKTVAFCLCKQTGNPPYCDGAHSKLS</sequence>
<evidence type="ECO:0000313" key="6">
    <source>
        <dbReference type="EMBL" id="KGF73514.1"/>
    </source>
</evidence>
<dbReference type="PANTHER" id="PTHR46491:SF3">
    <property type="entry name" value="CDGSH IRON-SULFUR DOMAIN-CONTAINING PROTEIN 3, MITOCHONDRIAL"/>
    <property type="match status" value="1"/>
</dbReference>
<dbReference type="OrthoDB" id="9793389at2"/>
<keyword evidence="2" id="KW-0479">Metal-binding</keyword>
<dbReference type="GO" id="GO:0051537">
    <property type="term" value="F:2 iron, 2 sulfur cluster binding"/>
    <property type="evidence" value="ECO:0007669"/>
    <property type="project" value="UniProtKB-KW"/>
</dbReference>
<gene>
    <name evidence="6" type="ORF">DO97_18595</name>
</gene>
<dbReference type="STRING" id="1497020.DO97_18595"/>
<dbReference type="GO" id="GO:0046872">
    <property type="term" value="F:metal ion binding"/>
    <property type="evidence" value="ECO:0007669"/>
    <property type="project" value="UniProtKB-KW"/>
</dbReference>
<dbReference type="Gene3D" id="3.40.5.90">
    <property type="entry name" value="CDGSH iron-sulfur domain, mitoNEET-type"/>
    <property type="match status" value="2"/>
</dbReference>
<dbReference type="InterPro" id="IPR042216">
    <property type="entry name" value="MitoNEET_CISD"/>
</dbReference>
<comment type="caution">
    <text evidence="6">The sequence shown here is derived from an EMBL/GenBank/DDBJ whole genome shotgun (WGS) entry which is preliminary data.</text>
</comment>
<evidence type="ECO:0000313" key="7">
    <source>
        <dbReference type="Proteomes" id="UP000030170"/>
    </source>
</evidence>
<proteinExistence type="predicted"/>
<evidence type="ECO:0000256" key="2">
    <source>
        <dbReference type="ARBA" id="ARBA00022723"/>
    </source>
</evidence>
<evidence type="ECO:0000256" key="3">
    <source>
        <dbReference type="ARBA" id="ARBA00023004"/>
    </source>
</evidence>
<keyword evidence="3" id="KW-0408">Iron</keyword>
<keyword evidence="1" id="KW-0001">2Fe-2S</keyword>
<dbReference type="Proteomes" id="UP000030170">
    <property type="component" value="Unassembled WGS sequence"/>
</dbReference>
<protein>
    <submittedName>
        <fullName evidence="6">Cytochrome C551</fullName>
    </submittedName>
</protein>
<dbReference type="RefSeq" id="WP_036531246.1">
    <property type="nucleotide sequence ID" value="NZ_JJML01000007.1"/>
</dbReference>
<feature type="domain" description="Iron-binding zinc finger CDGSH type" evidence="5">
    <location>
        <begin position="46"/>
        <end position="79"/>
    </location>
</feature>
<organism evidence="6 7">
    <name type="scientific">Neosynechococcus sphagnicola sy1</name>
    <dbReference type="NCBI Taxonomy" id="1497020"/>
    <lineage>
        <taxon>Bacteria</taxon>
        <taxon>Bacillati</taxon>
        <taxon>Cyanobacteriota</taxon>
        <taxon>Cyanophyceae</taxon>
        <taxon>Neosynechococcales</taxon>
        <taxon>Neosynechococcaceae</taxon>
        <taxon>Neosynechococcus</taxon>
    </lineage>
</organism>
<dbReference type="AlphaFoldDB" id="A0A098TMI2"/>
<keyword evidence="7" id="KW-1185">Reference proteome</keyword>
<dbReference type="InterPro" id="IPR052950">
    <property type="entry name" value="CISD"/>
</dbReference>
<dbReference type="InterPro" id="IPR018967">
    <property type="entry name" value="FeS-contain_CDGSH-typ"/>
</dbReference>
<dbReference type="GO" id="GO:0005737">
    <property type="term" value="C:cytoplasm"/>
    <property type="evidence" value="ECO:0007669"/>
    <property type="project" value="UniProtKB-ARBA"/>
</dbReference>
<dbReference type="EMBL" id="JJML01000007">
    <property type="protein sequence ID" value="KGF73514.1"/>
    <property type="molecule type" value="Genomic_DNA"/>
</dbReference>
<evidence type="ECO:0000256" key="1">
    <source>
        <dbReference type="ARBA" id="ARBA00022714"/>
    </source>
</evidence>
<dbReference type="Pfam" id="PF09360">
    <property type="entry name" value="zf-CDGSH"/>
    <property type="match status" value="2"/>
</dbReference>
<evidence type="ECO:0000259" key="5">
    <source>
        <dbReference type="SMART" id="SM00704"/>
    </source>
</evidence>
<keyword evidence="4" id="KW-0411">Iron-sulfur</keyword>
<feature type="domain" description="Iron-binding zinc finger CDGSH type" evidence="5">
    <location>
        <begin position="9"/>
        <end position="45"/>
    </location>
</feature>